<evidence type="ECO:0000256" key="5">
    <source>
        <dbReference type="ARBA" id="ARBA00022927"/>
    </source>
</evidence>
<feature type="transmembrane region" description="Helical" evidence="10">
    <location>
        <begin position="97"/>
        <end position="118"/>
    </location>
</feature>
<comment type="subcellular location">
    <subcellularLocation>
        <location evidence="1">Cell membrane</location>
        <topology evidence="1">Multi-pass membrane protein</topology>
    </subcellularLocation>
    <subcellularLocation>
        <location evidence="9">Membrane</location>
        <topology evidence="9">Multi-pass membrane protein</topology>
    </subcellularLocation>
</comment>
<reference evidence="12 13" key="1">
    <citation type="journal article" date="2015" name="Nature">
        <title>rRNA introns, odd ribosomes, and small enigmatic genomes across a large radiation of phyla.</title>
        <authorList>
            <person name="Brown C.T."/>
            <person name="Hug L.A."/>
            <person name="Thomas B.C."/>
            <person name="Sharon I."/>
            <person name="Castelle C.J."/>
            <person name="Singh A."/>
            <person name="Wilkins M.J."/>
            <person name="Williams K.H."/>
            <person name="Banfield J.F."/>
        </authorList>
    </citation>
    <scope>NUCLEOTIDE SEQUENCE [LARGE SCALE GENOMIC DNA]</scope>
</reference>
<organism evidence="12 13">
    <name type="scientific">candidate division CPR3 bacterium GW2011_GWF2_35_18</name>
    <dbReference type="NCBI Taxonomy" id="1618350"/>
    <lineage>
        <taxon>Bacteria</taxon>
        <taxon>Bacteria division CPR3</taxon>
    </lineage>
</organism>
<keyword evidence="5" id="KW-0653">Protein transport</keyword>
<dbReference type="InterPro" id="IPR047196">
    <property type="entry name" value="YidC_ALB_C"/>
</dbReference>
<dbReference type="GO" id="GO:0051205">
    <property type="term" value="P:protein insertion into membrane"/>
    <property type="evidence" value="ECO:0007669"/>
    <property type="project" value="TreeGrafter"/>
</dbReference>
<proteinExistence type="inferred from homology"/>
<feature type="transmembrane region" description="Helical" evidence="10">
    <location>
        <begin position="138"/>
        <end position="157"/>
    </location>
</feature>
<keyword evidence="2" id="KW-0813">Transport</keyword>
<dbReference type="PRINTS" id="PR00701">
    <property type="entry name" value="60KDINNERMP"/>
</dbReference>
<keyword evidence="8" id="KW-0143">Chaperone</keyword>
<gene>
    <name evidence="12" type="ORF">UR67_C0005G0055</name>
</gene>
<dbReference type="GO" id="GO:0015031">
    <property type="term" value="P:protein transport"/>
    <property type="evidence" value="ECO:0007669"/>
    <property type="project" value="UniProtKB-KW"/>
</dbReference>
<dbReference type="PANTHER" id="PTHR12428">
    <property type="entry name" value="OXA1"/>
    <property type="match status" value="1"/>
</dbReference>
<evidence type="ECO:0000256" key="3">
    <source>
        <dbReference type="ARBA" id="ARBA00022475"/>
    </source>
</evidence>
<feature type="domain" description="Membrane insertase YidC/Oxa/ALB C-terminal" evidence="11">
    <location>
        <begin position="29"/>
        <end position="223"/>
    </location>
</feature>
<evidence type="ECO:0000313" key="12">
    <source>
        <dbReference type="EMBL" id="KKP69566.1"/>
    </source>
</evidence>
<keyword evidence="4 9" id="KW-0812">Transmembrane</keyword>
<evidence type="ECO:0000256" key="8">
    <source>
        <dbReference type="ARBA" id="ARBA00023186"/>
    </source>
</evidence>
<sequence>MSNFFHTIFYVPIETSLMFFYHLTGDNLGYAVILLTITIRLILIPLTIPSLRSAQKMQVIKPELDELKRRHGKDPQRMQKEQLDLYKKHGINPATGCLPILLQLPILIFLYNVLTNVLKSDVVNPMFFIFNLREPDQYFILPVLAAVSQFILSFMMSPVPGKKDVQKEKKEADFADSLTGALQTQNLYVMPLLWFFMLLKLPSGIGIYWVFSTIFSFVQQWIFIGPGRLTTIFNRKKS</sequence>
<evidence type="ECO:0000313" key="13">
    <source>
        <dbReference type="Proteomes" id="UP000034581"/>
    </source>
</evidence>
<dbReference type="InterPro" id="IPR028055">
    <property type="entry name" value="YidC/Oxa/ALB_C"/>
</dbReference>
<name>A0A0G0C0C4_UNCC3</name>
<comment type="similarity">
    <text evidence="9">Belongs to the OXA1/ALB3/YidC family.</text>
</comment>
<accession>A0A0G0C0C4</accession>
<evidence type="ECO:0000256" key="1">
    <source>
        <dbReference type="ARBA" id="ARBA00004651"/>
    </source>
</evidence>
<dbReference type="PANTHER" id="PTHR12428:SF65">
    <property type="entry name" value="CYTOCHROME C OXIDASE ASSEMBLY PROTEIN COX18, MITOCHONDRIAL"/>
    <property type="match status" value="1"/>
</dbReference>
<protein>
    <submittedName>
        <fullName evidence="12">Membrane protein insertase, YidC/Oxa1 family</fullName>
    </submittedName>
</protein>
<keyword evidence="3" id="KW-1003">Cell membrane</keyword>
<evidence type="ECO:0000256" key="9">
    <source>
        <dbReference type="RuleBase" id="RU003945"/>
    </source>
</evidence>
<evidence type="ECO:0000256" key="7">
    <source>
        <dbReference type="ARBA" id="ARBA00023136"/>
    </source>
</evidence>
<comment type="caution">
    <text evidence="12">The sequence shown here is derived from an EMBL/GenBank/DDBJ whole genome shotgun (WGS) entry which is preliminary data.</text>
</comment>
<dbReference type="InterPro" id="IPR001708">
    <property type="entry name" value="YidC/ALB3/OXA1/COX18"/>
</dbReference>
<dbReference type="EMBL" id="LBQB01000005">
    <property type="protein sequence ID" value="KKP69566.1"/>
    <property type="molecule type" value="Genomic_DNA"/>
</dbReference>
<evidence type="ECO:0000259" key="11">
    <source>
        <dbReference type="Pfam" id="PF02096"/>
    </source>
</evidence>
<dbReference type="STRING" id="1618350.UR67_C0005G0055"/>
<dbReference type="Proteomes" id="UP000034581">
    <property type="component" value="Unassembled WGS sequence"/>
</dbReference>
<dbReference type="GO" id="GO:0032977">
    <property type="term" value="F:membrane insertase activity"/>
    <property type="evidence" value="ECO:0007669"/>
    <property type="project" value="InterPro"/>
</dbReference>
<dbReference type="CDD" id="cd20070">
    <property type="entry name" value="5TM_YidC_Alb3"/>
    <property type="match status" value="1"/>
</dbReference>
<feature type="transmembrane region" description="Helical" evidence="10">
    <location>
        <begin position="28"/>
        <end position="48"/>
    </location>
</feature>
<dbReference type="Pfam" id="PF02096">
    <property type="entry name" value="60KD_IMP"/>
    <property type="match status" value="1"/>
</dbReference>
<dbReference type="NCBIfam" id="TIGR03592">
    <property type="entry name" value="yidC_oxa1_cterm"/>
    <property type="match status" value="1"/>
</dbReference>
<dbReference type="GO" id="GO:0005886">
    <property type="term" value="C:plasma membrane"/>
    <property type="evidence" value="ECO:0007669"/>
    <property type="project" value="UniProtKB-SubCell"/>
</dbReference>
<evidence type="ECO:0000256" key="6">
    <source>
        <dbReference type="ARBA" id="ARBA00022989"/>
    </source>
</evidence>
<keyword evidence="6 10" id="KW-1133">Transmembrane helix</keyword>
<evidence type="ECO:0000256" key="2">
    <source>
        <dbReference type="ARBA" id="ARBA00022448"/>
    </source>
</evidence>
<evidence type="ECO:0000256" key="10">
    <source>
        <dbReference type="SAM" id="Phobius"/>
    </source>
</evidence>
<evidence type="ECO:0000256" key="4">
    <source>
        <dbReference type="ARBA" id="ARBA00022692"/>
    </source>
</evidence>
<dbReference type="AlphaFoldDB" id="A0A0G0C0C4"/>
<keyword evidence="7 10" id="KW-0472">Membrane</keyword>